<evidence type="ECO:0000313" key="4">
    <source>
        <dbReference type="EMBL" id="KAL2049077.1"/>
    </source>
</evidence>
<accession>A0ABR4ATQ4</accession>
<dbReference type="EMBL" id="JBHFEH010000072">
    <property type="protein sequence ID" value="KAL2049077.1"/>
    <property type="molecule type" value="Genomic_DNA"/>
</dbReference>
<feature type="region of interest" description="Disordered" evidence="2">
    <location>
        <begin position="405"/>
        <end position="453"/>
    </location>
</feature>
<dbReference type="InterPro" id="IPR036890">
    <property type="entry name" value="HATPase_C_sf"/>
</dbReference>
<comment type="similarity">
    <text evidence="1">Belongs to the DNA mismatch repair MutL/HexB family.</text>
</comment>
<comment type="caution">
    <text evidence="4">The sequence shown here is derived from an EMBL/GenBank/DDBJ whole genome shotgun (WGS) entry which is preliminary data.</text>
</comment>
<dbReference type="SMART" id="SM00853">
    <property type="entry name" value="MutL_C"/>
    <property type="match status" value="1"/>
</dbReference>
<evidence type="ECO:0000259" key="3">
    <source>
        <dbReference type="SMART" id="SM00853"/>
    </source>
</evidence>
<feature type="region of interest" description="Disordered" evidence="2">
    <location>
        <begin position="60"/>
        <end position="94"/>
    </location>
</feature>
<dbReference type="Gene3D" id="3.30.565.10">
    <property type="entry name" value="Histidine kinase-like ATPase, C-terminal domain"/>
    <property type="match status" value="1"/>
</dbReference>
<feature type="region of interest" description="Disordered" evidence="2">
    <location>
        <begin position="499"/>
        <end position="527"/>
    </location>
</feature>
<feature type="compositionally biased region" description="Low complexity" evidence="2">
    <location>
        <begin position="432"/>
        <end position="447"/>
    </location>
</feature>
<dbReference type="Pfam" id="PF13589">
    <property type="entry name" value="HATPase_c_3"/>
    <property type="match status" value="1"/>
</dbReference>
<dbReference type="PANTHER" id="PTHR10073">
    <property type="entry name" value="DNA MISMATCH REPAIR PROTEIN MLH, PMS, MUTL"/>
    <property type="match status" value="1"/>
</dbReference>
<name>A0ABR4ATQ4_9LECA</name>
<proteinExistence type="inferred from homology"/>
<dbReference type="InterPro" id="IPR014790">
    <property type="entry name" value="MutL_C"/>
</dbReference>
<evidence type="ECO:0000313" key="5">
    <source>
        <dbReference type="Proteomes" id="UP001590951"/>
    </source>
</evidence>
<protein>
    <recommendedName>
        <fullName evidence="3">MutL C-terminal dimerisation domain-containing protein</fullName>
    </recommendedName>
</protein>
<dbReference type="Gene3D" id="3.30.1370.100">
    <property type="entry name" value="MutL, C-terminal domain, regulatory subdomain"/>
    <property type="match status" value="1"/>
</dbReference>
<sequence length="914" mass="100161">MPDNFPSILPLPPEVAAQIKSSTAIPSLLSIVLGLIANSLDAKAHRIDVSVDFRRGAASVEDDGHGIPPNEFTETGGLGKPHHTSKNKSPNASYGRNGTFLTSVAALSILTITSHHCAHAQHATLILHRSRPAARFVPAPSHHNLSHREHGTRVTVQDLFGNMPVRVKQRAIGSEKGEDEKQLQALKRQIVGLLLAWHTPVSVSLKSAESSRKLQIRDNKDLNTKIEASESSSRAFDLSLVRRTFSQAGFIEPSDWDDWIKTSARTPFITMKGAISLQPAPSKQAQFISLGIHPVSTDVANNVLYDEVNRLFASSSFGNQEISDTRQAAKVNKSKDRRFKQDGFTNKQLKGGGKGVDRWPMFCIRIELHEHAKQEIENNTERLREGTLSGVLKVLGAMTTSFLKENHFRPRTRLERREQNAPRRPEARRNSSPRLQQLGGQLQSSKSSSDRYQDSNFGAWSRVKVGAAVIRPAACPYSSSLQGQSAPINCDGKGVAEPCSEPTITPEPQKSAHTGCSDPPTGQDCEQTLEWKNPISGATILINSRTGLVVNPQFPKRPATAPSESGLSTPPSLVRAYTTAAPNHARRLTRSTSSPFVIPKAGSWSSDLLAKWENPVFDTTEEDIPQVSLDGPNIEISDILHGRRHCCSDPDIQKAFTQSSSAFSARLSKSALKDAKIISQVDKKFILIGMSDRSQTNVPKGGKLLVLVDQHAADERVRVEGLLRDLSSIPTSLAKHIIFETQAREHEILARQAAYFADWGILYDVVVPPGTHKCRVSVRALPTAIAERCRIEPKVLIELLRAEAWKREENGGLGSTRQCPKGLLDMLNSRACRSAIMFNDELTHEEAQTLIERLGDCAFPFQCAHGRPSMIPLVDLGSSSSFGMGGKAFGVPKGGEAKEEKGFGEAWKMWKPSV</sequence>
<dbReference type="InterPro" id="IPR042121">
    <property type="entry name" value="MutL_C_regsub"/>
</dbReference>
<feature type="compositionally biased region" description="Basic and acidic residues" evidence="2">
    <location>
        <begin position="405"/>
        <end position="429"/>
    </location>
</feature>
<dbReference type="PANTHER" id="PTHR10073:SF47">
    <property type="entry name" value="DNA MISMATCH REPAIR PROTEIN MLH3"/>
    <property type="match status" value="1"/>
</dbReference>
<gene>
    <name evidence="4" type="ORF">ABVK25_010673</name>
</gene>
<dbReference type="Proteomes" id="UP001590951">
    <property type="component" value="Unassembled WGS sequence"/>
</dbReference>
<dbReference type="InterPro" id="IPR038973">
    <property type="entry name" value="MutL/Mlh/Pms-like"/>
</dbReference>
<feature type="compositionally biased region" description="Polar residues" evidence="2">
    <location>
        <begin position="502"/>
        <end position="514"/>
    </location>
</feature>
<evidence type="ECO:0000256" key="2">
    <source>
        <dbReference type="SAM" id="MobiDB-lite"/>
    </source>
</evidence>
<dbReference type="SUPFAM" id="SSF55874">
    <property type="entry name" value="ATPase domain of HSP90 chaperone/DNA topoisomerase II/histidine kinase"/>
    <property type="match status" value="1"/>
</dbReference>
<evidence type="ECO:0000256" key="1">
    <source>
        <dbReference type="ARBA" id="ARBA00006082"/>
    </source>
</evidence>
<dbReference type="Gene3D" id="3.30.1540.20">
    <property type="entry name" value="MutL, C-terminal domain, dimerisation subdomain"/>
    <property type="match status" value="1"/>
</dbReference>
<dbReference type="SUPFAM" id="SSF118116">
    <property type="entry name" value="DNA mismatch repair protein MutL"/>
    <property type="match status" value="1"/>
</dbReference>
<feature type="region of interest" description="Disordered" evidence="2">
    <location>
        <begin position="324"/>
        <end position="352"/>
    </location>
</feature>
<dbReference type="InterPro" id="IPR042120">
    <property type="entry name" value="MutL_C_dimsub"/>
</dbReference>
<dbReference type="Pfam" id="PF08676">
    <property type="entry name" value="MutL_C"/>
    <property type="match status" value="1"/>
</dbReference>
<reference evidence="4 5" key="1">
    <citation type="submission" date="2024-09" db="EMBL/GenBank/DDBJ databases">
        <title>Rethinking Asexuality: The Enigmatic Case of Functional Sexual Genes in Lepraria (Stereocaulaceae).</title>
        <authorList>
            <person name="Doellman M."/>
            <person name="Sun Y."/>
            <person name="Barcenas-Pena A."/>
            <person name="Lumbsch H.T."/>
            <person name="Grewe F."/>
        </authorList>
    </citation>
    <scope>NUCLEOTIDE SEQUENCE [LARGE SCALE GENOMIC DNA]</scope>
    <source>
        <strain evidence="4 5">Grewe 0041</strain>
    </source>
</reference>
<organism evidence="4 5">
    <name type="scientific">Lepraria finkii</name>
    <dbReference type="NCBI Taxonomy" id="1340010"/>
    <lineage>
        <taxon>Eukaryota</taxon>
        <taxon>Fungi</taxon>
        <taxon>Dikarya</taxon>
        <taxon>Ascomycota</taxon>
        <taxon>Pezizomycotina</taxon>
        <taxon>Lecanoromycetes</taxon>
        <taxon>OSLEUM clade</taxon>
        <taxon>Lecanoromycetidae</taxon>
        <taxon>Lecanorales</taxon>
        <taxon>Lecanorineae</taxon>
        <taxon>Stereocaulaceae</taxon>
        <taxon>Lepraria</taxon>
    </lineage>
</organism>
<feature type="domain" description="MutL C-terminal dimerisation" evidence="3">
    <location>
        <begin position="677"/>
        <end position="842"/>
    </location>
</feature>
<keyword evidence="5" id="KW-1185">Reference proteome</keyword>
<dbReference type="InterPro" id="IPR037198">
    <property type="entry name" value="MutL_C_sf"/>
</dbReference>